<protein>
    <submittedName>
        <fullName evidence="1">Ankyrin repeat/4HB MCP domain-containing protein</fullName>
    </submittedName>
</protein>
<dbReference type="InterPro" id="IPR002110">
    <property type="entry name" value="Ankyrin_rpt"/>
</dbReference>
<organism evidence="1">
    <name type="scientific">Bodo saltans virus</name>
    <dbReference type="NCBI Taxonomy" id="2024608"/>
    <lineage>
        <taxon>Viruses</taxon>
        <taxon>Varidnaviria</taxon>
        <taxon>Bamfordvirae</taxon>
        <taxon>Nucleocytoviricota</taxon>
        <taxon>Megaviricetes</taxon>
        <taxon>Imitervirales</taxon>
        <taxon>Mimiviridae</taxon>
        <taxon>Klosneuvirinae</taxon>
        <taxon>Theiavirus</taxon>
        <taxon>Theiavirus salishense</taxon>
    </lineage>
</organism>
<accession>A0A2H4UWD3</accession>
<reference evidence="1" key="1">
    <citation type="journal article" date="2017" name="Elife">
        <title>The kinetoplastid-infecting Bodo saltans virus (BsV), a window into the most abundant giant viruses in the sea.</title>
        <authorList>
            <person name="Deeg C.M."/>
            <person name="Chow C.-E.T."/>
            <person name="Suttle C.A."/>
        </authorList>
    </citation>
    <scope>NUCLEOTIDE SEQUENCE</scope>
    <source>
        <strain evidence="1">NG1</strain>
    </source>
</reference>
<dbReference type="Proteomes" id="UP000240325">
    <property type="component" value="Segment"/>
</dbReference>
<dbReference type="Pfam" id="PF13637">
    <property type="entry name" value="Ank_4"/>
    <property type="match status" value="2"/>
</dbReference>
<dbReference type="PANTHER" id="PTHR46586:SF3">
    <property type="entry name" value="ANKYRIN REPEAT-CONTAINING PROTEIN"/>
    <property type="match status" value="1"/>
</dbReference>
<dbReference type="InterPro" id="IPR052050">
    <property type="entry name" value="SecEffector_AnkRepeat"/>
</dbReference>
<gene>
    <name evidence="1" type="ORF">BMW23_1198</name>
</gene>
<dbReference type="PANTHER" id="PTHR46586">
    <property type="entry name" value="ANKYRIN REPEAT-CONTAINING PROTEIN"/>
    <property type="match status" value="1"/>
</dbReference>
<dbReference type="SUPFAM" id="SSF48403">
    <property type="entry name" value="Ankyrin repeat"/>
    <property type="match status" value="1"/>
</dbReference>
<keyword evidence="2" id="KW-1185">Reference proteome</keyword>
<dbReference type="Gene3D" id="1.25.40.20">
    <property type="entry name" value="Ankyrin repeat-containing domain"/>
    <property type="match status" value="2"/>
</dbReference>
<dbReference type="SUPFAM" id="SSF140860">
    <property type="entry name" value="Pseudo ankyrin repeat-like"/>
    <property type="match status" value="1"/>
</dbReference>
<evidence type="ECO:0000313" key="2">
    <source>
        <dbReference type="Proteomes" id="UP000240325"/>
    </source>
</evidence>
<sequence length="355" mass="41583">MSSVEFHFMKFAPRSLGIIIWLIAVYSIKIEKLYYCVVLSYYNKNLKIMLTDWIIHTKLYDNLKIEKSLDIVKLNNIVDKLIEYQFGNDINELIMNENIEILFENPKICKIFEMIEFNEKKIASIHDKFINLAIRNKFEFDDSYKNENGELYDFYENMLKITCFGKCKDCINAASKGHLECLKYLHENGCYWDDRTCSYAAENGHLECLKYARENGCHWDTYTCSFAVLNDHLVCLKYAHKNGCPWDKYTCQYAAENGHLECLKYAHENGCPWDALTCSAAAQNGHLECFKYAHENGCLWDEYTYMSAAWTGHLKCLKYAHENGCPRDNNWAYCHIVRNGHSECAQYMRNNGCQE</sequence>
<dbReference type="EMBL" id="MF782455">
    <property type="protein sequence ID" value="ATZ81241.1"/>
    <property type="molecule type" value="Genomic_DNA"/>
</dbReference>
<proteinExistence type="predicted"/>
<dbReference type="InterPro" id="IPR036770">
    <property type="entry name" value="Ankyrin_rpt-contain_sf"/>
</dbReference>
<evidence type="ECO:0000313" key="1">
    <source>
        <dbReference type="EMBL" id="ATZ81241.1"/>
    </source>
</evidence>
<name>A0A2H4UWD3_9VIRU</name>